<dbReference type="SUPFAM" id="SSF64571">
    <property type="entry name" value="Cellulose docking domain, dockering"/>
    <property type="match status" value="2"/>
</dbReference>
<organism evidence="7 8">
    <name type="scientific">Anaeromyces robustus</name>
    <dbReference type="NCBI Taxonomy" id="1754192"/>
    <lineage>
        <taxon>Eukaryota</taxon>
        <taxon>Fungi</taxon>
        <taxon>Fungi incertae sedis</taxon>
        <taxon>Chytridiomycota</taxon>
        <taxon>Chytridiomycota incertae sedis</taxon>
        <taxon>Neocallimastigomycetes</taxon>
        <taxon>Neocallimastigales</taxon>
        <taxon>Neocallimastigaceae</taxon>
        <taxon>Anaeromyces</taxon>
    </lineage>
</organism>
<dbReference type="InterPro" id="IPR009034">
    <property type="entry name" value="Dockerin_dom_fun_sf"/>
</dbReference>
<dbReference type="PROSITE" id="PS51763">
    <property type="entry name" value="CBM10"/>
    <property type="match status" value="2"/>
</dbReference>
<evidence type="ECO:0000313" key="8">
    <source>
        <dbReference type="Proteomes" id="UP000193944"/>
    </source>
</evidence>
<evidence type="ECO:0000256" key="4">
    <source>
        <dbReference type="SAM" id="MobiDB-lite"/>
    </source>
</evidence>
<reference evidence="7 8" key="2">
    <citation type="submission" date="2016-08" db="EMBL/GenBank/DDBJ databases">
        <title>Pervasive Adenine N6-methylation of Active Genes in Fungi.</title>
        <authorList>
            <consortium name="DOE Joint Genome Institute"/>
            <person name="Mondo S.J."/>
            <person name="Dannebaum R.O."/>
            <person name="Kuo R.C."/>
            <person name="Labutti K."/>
            <person name="Haridas S."/>
            <person name="Kuo A."/>
            <person name="Salamov A."/>
            <person name="Ahrendt S.R."/>
            <person name="Lipzen A."/>
            <person name="Sullivan W."/>
            <person name="Andreopoulos W.B."/>
            <person name="Clum A."/>
            <person name="Lindquist E."/>
            <person name="Daum C."/>
            <person name="Ramamoorthy G.K."/>
            <person name="Gryganskyi A."/>
            <person name="Culley D."/>
            <person name="Magnuson J.K."/>
            <person name="James T.Y."/>
            <person name="O'Malley M.A."/>
            <person name="Stajich J.E."/>
            <person name="Spatafora J.W."/>
            <person name="Visel A."/>
            <person name="Grigoriev I.V."/>
        </authorList>
    </citation>
    <scope>NUCLEOTIDE SEQUENCE [LARGE SCALE GENOMIC DNA]</scope>
    <source>
        <strain evidence="7 8">S4</strain>
    </source>
</reference>
<dbReference type="Gene3D" id="3.90.1220.10">
    <property type="entry name" value="Cellulose docking domain, dockering"/>
    <property type="match status" value="2"/>
</dbReference>
<dbReference type="Proteomes" id="UP000193944">
    <property type="component" value="Unassembled WGS sequence"/>
</dbReference>
<keyword evidence="1 5" id="KW-0732">Signal</keyword>
<dbReference type="GO" id="GO:0016787">
    <property type="term" value="F:hydrolase activity"/>
    <property type="evidence" value="ECO:0007669"/>
    <property type="project" value="UniProtKB-KW"/>
</dbReference>
<dbReference type="AlphaFoldDB" id="A0A1Y1WVA5"/>
<dbReference type="Pfam" id="PF08757">
    <property type="entry name" value="CotH"/>
    <property type="match status" value="1"/>
</dbReference>
<accession>A0A1Y1WVA5</accession>
<dbReference type="PANTHER" id="PTHR40050">
    <property type="entry name" value="INNER SPORE COAT PROTEIN H"/>
    <property type="match status" value="1"/>
</dbReference>
<feature type="compositionally biased region" description="Pro residues" evidence="4">
    <location>
        <begin position="582"/>
        <end position="591"/>
    </location>
</feature>
<evidence type="ECO:0000313" key="7">
    <source>
        <dbReference type="EMBL" id="ORX77392.1"/>
    </source>
</evidence>
<feature type="chain" id="PRO_5011007755" description="CBM10 domain-containing protein" evidence="5">
    <location>
        <begin position="20"/>
        <end position="715"/>
    </location>
</feature>
<gene>
    <name evidence="7" type="ORF">BCR32DRAFT_235796</name>
</gene>
<protein>
    <recommendedName>
        <fullName evidence="6">CBM10 domain-containing protein</fullName>
    </recommendedName>
</protein>
<dbReference type="Pfam" id="PF02013">
    <property type="entry name" value="CBM_10"/>
    <property type="match status" value="2"/>
</dbReference>
<feature type="domain" description="CBM10" evidence="6">
    <location>
        <begin position="624"/>
        <end position="664"/>
    </location>
</feature>
<feature type="region of interest" description="Disordered" evidence="4">
    <location>
        <begin position="580"/>
        <end position="617"/>
    </location>
</feature>
<reference evidence="7 8" key="1">
    <citation type="submission" date="2016-08" db="EMBL/GenBank/DDBJ databases">
        <title>A Parts List for Fungal Cellulosomes Revealed by Comparative Genomics.</title>
        <authorList>
            <consortium name="DOE Joint Genome Institute"/>
            <person name="Haitjema C.H."/>
            <person name="Gilmore S.P."/>
            <person name="Henske J.K."/>
            <person name="Solomon K.V."/>
            <person name="De Groot R."/>
            <person name="Kuo A."/>
            <person name="Mondo S.J."/>
            <person name="Salamov A.A."/>
            <person name="Labutti K."/>
            <person name="Zhao Z."/>
            <person name="Chiniquy J."/>
            <person name="Barry K."/>
            <person name="Brewer H.M."/>
            <person name="Purvine S.O."/>
            <person name="Wright A.T."/>
            <person name="Boxma B."/>
            <person name="Van Alen T."/>
            <person name="Hackstein J.H."/>
            <person name="Baker S.E."/>
            <person name="Grigoriev I.V."/>
            <person name="O'Malley M.A."/>
        </authorList>
    </citation>
    <scope>NUCLEOTIDE SEQUENCE [LARGE SCALE GENOMIC DNA]</scope>
    <source>
        <strain evidence="7 8">S4</strain>
    </source>
</reference>
<evidence type="ECO:0000256" key="5">
    <source>
        <dbReference type="SAM" id="SignalP"/>
    </source>
</evidence>
<evidence type="ECO:0000256" key="3">
    <source>
        <dbReference type="ARBA" id="ARBA00022801"/>
    </source>
</evidence>
<evidence type="ECO:0000256" key="1">
    <source>
        <dbReference type="ARBA" id="ARBA00022729"/>
    </source>
</evidence>
<keyword evidence="8" id="KW-1185">Reference proteome</keyword>
<proteinExistence type="predicted"/>
<dbReference type="InterPro" id="IPR014867">
    <property type="entry name" value="Spore_coat_CotH_CotH2/3/7"/>
</dbReference>
<keyword evidence="3" id="KW-0378">Hydrolase</keyword>
<feature type="signal peptide" evidence="5">
    <location>
        <begin position="1"/>
        <end position="19"/>
    </location>
</feature>
<feature type="compositionally biased region" description="Low complexity" evidence="4">
    <location>
        <begin position="596"/>
        <end position="617"/>
    </location>
</feature>
<comment type="caution">
    <text evidence="7">The sequence shown here is derived from an EMBL/GenBank/DDBJ whole genome shotgun (WGS) entry which is preliminary data.</text>
</comment>
<dbReference type="EMBL" id="MCFG01000250">
    <property type="protein sequence ID" value="ORX77392.1"/>
    <property type="molecule type" value="Genomic_DNA"/>
</dbReference>
<sequence length="715" mass="82642">MMLVKYFILILCYAYCVWSVSSFIEQGQRAQLFELTDNVVATFKITIPEEDFPLLKEKAIANYDYEMTLGRSKVNVEMFLNALKGVNFYKVYPGYDVNKLLPDLKIDEDGFSQIDVRNIMDGCDFNPEHYNLKDGGSVFFKALASNPEINLLNVLATVSSMKMAKNAKVLSFFQYMINYYNSGVKQMPNIFRRGEDDNDSFDFKVKNATLVVDINGDKKSFEKVTFKMAGNNSRLYGKPAYNLKIHDDNLYGRKQFKLRADGSEPTYLRTKLVSDIHDRLGIPSISTNYITLYINNKYMGLYLLIDAFKPSWIEKSYGDADTSSLYQCEYLFDFNPAYTDSCFNENKDVEDDSDLFQFLHDVYRAKSSADLENIFEIDHFLTEMAIDYLLGSWDHVHNPTTGHNFYLYKKKNGKWIYLSYDFDLDFGIPRDGYISISFEQFTKQLNIIDVLILKDPTRFEKILKYVVDKVFNPAILFPHIDELKNFIKPYVKADKTPDENGEYPGRLNTKATDLYSLEVWDAASEFTRVKTKYNYTYGLKYWILYRYRFVCRYYEMKCDPTYIDESYTFPVNKNVEYKSAIPVPPPPPPHVSRPDSSNVSTSTGSTESTSSVPISSSTKSSSIQCWAQLVGYGCCPEGTNDVYYEDSYGKWGIDLKKEDWCGITPYKEPTQDKVCWSKELGFPCCKGCLVIDKDEFGSWGFELDHWCGIQSYCKK</sequence>
<evidence type="ECO:0000259" key="6">
    <source>
        <dbReference type="PROSITE" id="PS51763"/>
    </source>
</evidence>
<name>A0A1Y1WVA5_9FUNG</name>
<keyword evidence="2" id="KW-0677">Repeat</keyword>
<evidence type="ECO:0000256" key="2">
    <source>
        <dbReference type="ARBA" id="ARBA00022737"/>
    </source>
</evidence>
<dbReference type="PANTHER" id="PTHR40050:SF1">
    <property type="entry name" value="INNER SPORE COAT PROTEIN H"/>
    <property type="match status" value="1"/>
</dbReference>
<dbReference type="OrthoDB" id="10267127at2759"/>
<dbReference type="InterPro" id="IPR002883">
    <property type="entry name" value="CBM10/Dockerin_dom"/>
</dbReference>
<feature type="domain" description="CBM10" evidence="6">
    <location>
        <begin position="674"/>
        <end position="710"/>
    </location>
</feature>
<dbReference type="STRING" id="1754192.A0A1Y1WVA5"/>